<dbReference type="InterPro" id="IPR051798">
    <property type="entry name" value="Class-II_PLP-Dep_Aminotrans"/>
</dbReference>
<dbReference type="EMBL" id="FOBO01000003">
    <property type="protein sequence ID" value="SEM28453.1"/>
    <property type="molecule type" value="Genomic_DNA"/>
</dbReference>
<name>A0A1H7X426_9RHOB</name>
<accession>A0A1H7X426</accession>
<comment type="cofactor">
    <cofactor evidence="1">
        <name>pyridoxal 5'-phosphate</name>
        <dbReference type="ChEBI" id="CHEBI:597326"/>
    </cofactor>
</comment>
<dbReference type="InterPro" id="IPR015422">
    <property type="entry name" value="PyrdxlP-dep_Trfase_small"/>
</dbReference>
<proteinExistence type="inferred from homology"/>
<evidence type="ECO:0000259" key="6">
    <source>
        <dbReference type="Pfam" id="PF00155"/>
    </source>
</evidence>
<dbReference type="InterPro" id="IPR015424">
    <property type="entry name" value="PyrdxlP-dep_Trfase"/>
</dbReference>
<keyword evidence="3" id="KW-0663">Pyridoxal phosphate</keyword>
<dbReference type="Proteomes" id="UP000182160">
    <property type="component" value="Unassembled WGS sequence"/>
</dbReference>
<dbReference type="PANTHER" id="PTHR43525">
    <property type="entry name" value="PROTEIN MALY"/>
    <property type="match status" value="1"/>
</dbReference>
<reference evidence="7 8" key="1">
    <citation type="submission" date="2016-10" db="EMBL/GenBank/DDBJ databases">
        <authorList>
            <person name="de Groot N.N."/>
        </authorList>
    </citation>
    <scope>NUCLEOTIDE SEQUENCE [LARGE SCALE GENOMIC DNA]</scope>
    <source>
        <strain evidence="7 8">DSM 11457</strain>
    </source>
</reference>
<feature type="domain" description="Aminotransferase class I/classII large" evidence="6">
    <location>
        <begin position="49"/>
        <end position="382"/>
    </location>
</feature>
<sequence>MNFDEIIDRRGTGSTKWDRMEAYGGVSPADGIPMWVADMDFRAADVLQDAMQSLMDRANYGYFPGDGEMNEAVAWWMKERHGWDVDPGHMSSTAGLGHAIALILETYTDPGDEVIIFTPVYHEFTNKIQLTNRVVHESPLVIEDGIYHMDMDALEAGLSGNERMMLISSPHNPAGRIWTSGELRQLSEFCTRHDLIMVADEIHHDLVFPGQTFTHFLNAAPEAADRTFVLTAASKTFNTAGARVGTVTIPNPDLRKRFRQALLEHQTQPNLLGVELTRAAYSPGGAAWVDELVAYLDGNHRLFLDGIGQIPALKAMPMQSTYLAWVNFADTGMDMKEVLRRVHEDARLVPSVGADFGTGGETFLRFNIATPRARVVEAVERLQAAFADLQ</sequence>
<keyword evidence="4 7" id="KW-0456">Lyase</keyword>
<dbReference type="InterPro" id="IPR015421">
    <property type="entry name" value="PyrdxlP-dep_Trfase_major"/>
</dbReference>
<evidence type="ECO:0000256" key="5">
    <source>
        <dbReference type="ARBA" id="ARBA00037974"/>
    </source>
</evidence>
<dbReference type="SUPFAM" id="SSF53383">
    <property type="entry name" value="PLP-dependent transferases"/>
    <property type="match status" value="1"/>
</dbReference>
<evidence type="ECO:0000256" key="3">
    <source>
        <dbReference type="ARBA" id="ARBA00022898"/>
    </source>
</evidence>
<organism evidence="7 8">
    <name type="scientific">Roseovarius tolerans</name>
    <dbReference type="NCBI Taxonomy" id="74031"/>
    <lineage>
        <taxon>Bacteria</taxon>
        <taxon>Pseudomonadati</taxon>
        <taxon>Pseudomonadota</taxon>
        <taxon>Alphaproteobacteria</taxon>
        <taxon>Rhodobacterales</taxon>
        <taxon>Roseobacteraceae</taxon>
        <taxon>Roseovarius</taxon>
    </lineage>
</organism>
<evidence type="ECO:0000313" key="7">
    <source>
        <dbReference type="EMBL" id="SEM28453.1"/>
    </source>
</evidence>
<evidence type="ECO:0000256" key="2">
    <source>
        <dbReference type="ARBA" id="ARBA00012224"/>
    </source>
</evidence>
<dbReference type="InterPro" id="IPR027619">
    <property type="entry name" value="C-S_lyase_PatB-like"/>
</dbReference>
<comment type="similarity">
    <text evidence="5">Belongs to the class-II pyridoxal-phosphate-dependent aminotransferase family. MalY/PatB cystathionine beta-lyase subfamily.</text>
</comment>
<protein>
    <recommendedName>
        <fullName evidence="2">cysteine-S-conjugate beta-lyase</fullName>
        <ecNumber evidence="2">4.4.1.13</ecNumber>
    </recommendedName>
</protein>
<evidence type="ECO:0000313" key="8">
    <source>
        <dbReference type="Proteomes" id="UP000182160"/>
    </source>
</evidence>
<dbReference type="Gene3D" id="3.90.1150.10">
    <property type="entry name" value="Aspartate Aminotransferase, domain 1"/>
    <property type="match status" value="1"/>
</dbReference>
<evidence type="ECO:0000256" key="1">
    <source>
        <dbReference type="ARBA" id="ARBA00001933"/>
    </source>
</evidence>
<dbReference type="CDD" id="cd00609">
    <property type="entry name" value="AAT_like"/>
    <property type="match status" value="1"/>
</dbReference>
<dbReference type="EC" id="4.4.1.13" evidence="2"/>
<dbReference type="AlphaFoldDB" id="A0A1H7X426"/>
<dbReference type="NCBIfam" id="TIGR04350">
    <property type="entry name" value="C_S_lyase_PatB"/>
    <property type="match status" value="1"/>
</dbReference>
<dbReference type="InterPro" id="IPR004839">
    <property type="entry name" value="Aminotransferase_I/II_large"/>
</dbReference>
<dbReference type="GO" id="GO:0047804">
    <property type="term" value="F:cysteine-S-conjugate beta-lyase activity"/>
    <property type="evidence" value="ECO:0007669"/>
    <property type="project" value="UniProtKB-EC"/>
</dbReference>
<dbReference type="GO" id="GO:0030170">
    <property type="term" value="F:pyridoxal phosphate binding"/>
    <property type="evidence" value="ECO:0007669"/>
    <property type="project" value="InterPro"/>
</dbReference>
<evidence type="ECO:0000256" key="4">
    <source>
        <dbReference type="ARBA" id="ARBA00023239"/>
    </source>
</evidence>
<gene>
    <name evidence="7" type="ORF">SAMN04488077_103263</name>
</gene>
<dbReference type="Pfam" id="PF00155">
    <property type="entry name" value="Aminotran_1_2"/>
    <property type="match status" value="1"/>
</dbReference>
<dbReference type="Gene3D" id="3.40.640.10">
    <property type="entry name" value="Type I PLP-dependent aspartate aminotransferase-like (Major domain)"/>
    <property type="match status" value="1"/>
</dbReference>
<dbReference type="PANTHER" id="PTHR43525:SF1">
    <property type="entry name" value="PROTEIN MALY"/>
    <property type="match status" value="1"/>
</dbReference>
<dbReference type="RefSeq" id="WP_074785183.1">
    <property type="nucleotide sequence ID" value="NZ_FOBO01000003.1"/>
</dbReference>